<comment type="caution">
    <text evidence="1">The sequence shown here is derived from an EMBL/GenBank/DDBJ whole genome shotgun (WGS) entry which is preliminary data.</text>
</comment>
<evidence type="ECO:0000313" key="1">
    <source>
        <dbReference type="EMBL" id="KAH6925303.1"/>
    </source>
</evidence>
<keyword evidence="2" id="KW-1185">Reference proteome</keyword>
<protein>
    <submittedName>
        <fullName evidence="1">Uncharacterized protein</fullName>
    </submittedName>
</protein>
<sequence>MEVGIKPAKQLVDSPVTLRPTVDVSYDSMNHWLQYGEKKNQCKFCKFGYTSLYYDKCNMHLCLLPSCNCFKAFHVK</sequence>
<name>A0ACB7RRP9_HYAAI</name>
<accession>A0ACB7RRP9</accession>
<dbReference type="EMBL" id="CM023487">
    <property type="protein sequence ID" value="KAH6925303.1"/>
    <property type="molecule type" value="Genomic_DNA"/>
</dbReference>
<dbReference type="Proteomes" id="UP000821845">
    <property type="component" value="Chromosome 7"/>
</dbReference>
<gene>
    <name evidence="1" type="ORF">HPB50_003394</name>
</gene>
<organism evidence="1 2">
    <name type="scientific">Hyalomma asiaticum</name>
    <name type="common">Tick</name>
    <dbReference type="NCBI Taxonomy" id="266040"/>
    <lineage>
        <taxon>Eukaryota</taxon>
        <taxon>Metazoa</taxon>
        <taxon>Ecdysozoa</taxon>
        <taxon>Arthropoda</taxon>
        <taxon>Chelicerata</taxon>
        <taxon>Arachnida</taxon>
        <taxon>Acari</taxon>
        <taxon>Parasitiformes</taxon>
        <taxon>Ixodida</taxon>
        <taxon>Ixodoidea</taxon>
        <taxon>Ixodidae</taxon>
        <taxon>Hyalomminae</taxon>
        <taxon>Hyalomma</taxon>
    </lineage>
</organism>
<proteinExistence type="predicted"/>
<reference evidence="1" key="1">
    <citation type="submission" date="2020-05" db="EMBL/GenBank/DDBJ databases">
        <title>Large-scale comparative analyses of tick genomes elucidate their genetic diversity and vector capacities.</title>
        <authorList>
            <person name="Jia N."/>
            <person name="Wang J."/>
            <person name="Shi W."/>
            <person name="Du L."/>
            <person name="Sun Y."/>
            <person name="Zhan W."/>
            <person name="Jiang J."/>
            <person name="Wang Q."/>
            <person name="Zhang B."/>
            <person name="Ji P."/>
            <person name="Sakyi L.B."/>
            <person name="Cui X."/>
            <person name="Yuan T."/>
            <person name="Jiang B."/>
            <person name="Yang W."/>
            <person name="Lam T.T.-Y."/>
            <person name="Chang Q."/>
            <person name="Ding S."/>
            <person name="Wang X."/>
            <person name="Zhu J."/>
            <person name="Ruan X."/>
            <person name="Zhao L."/>
            <person name="Wei J."/>
            <person name="Que T."/>
            <person name="Du C."/>
            <person name="Cheng J."/>
            <person name="Dai P."/>
            <person name="Han X."/>
            <person name="Huang E."/>
            <person name="Gao Y."/>
            <person name="Liu J."/>
            <person name="Shao H."/>
            <person name="Ye R."/>
            <person name="Li L."/>
            <person name="Wei W."/>
            <person name="Wang X."/>
            <person name="Wang C."/>
            <person name="Yang T."/>
            <person name="Huo Q."/>
            <person name="Li W."/>
            <person name="Guo W."/>
            <person name="Chen H."/>
            <person name="Zhou L."/>
            <person name="Ni X."/>
            <person name="Tian J."/>
            <person name="Zhou Y."/>
            <person name="Sheng Y."/>
            <person name="Liu T."/>
            <person name="Pan Y."/>
            <person name="Xia L."/>
            <person name="Li J."/>
            <person name="Zhao F."/>
            <person name="Cao W."/>
        </authorList>
    </citation>
    <scope>NUCLEOTIDE SEQUENCE</scope>
    <source>
        <strain evidence="1">Hyas-2018</strain>
    </source>
</reference>
<evidence type="ECO:0000313" key="2">
    <source>
        <dbReference type="Proteomes" id="UP000821845"/>
    </source>
</evidence>